<evidence type="ECO:0000256" key="1">
    <source>
        <dbReference type="SAM" id="MobiDB-lite"/>
    </source>
</evidence>
<comment type="caution">
    <text evidence="3">The sequence shown here is derived from an EMBL/GenBank/DDBJ whole genome shotgun (WGS) entry which is preliminary data.</text>
</comment>
<dbReference type="Gene3D" id="2.60.40.420">
    <property type="entry name" value="Cupredoxins - blue copper proteins"/>
    <property type="match status" value="1"/>
</dbReference>
<feature type="region of interest" description="Disordered" evidence="1">
    <location>
        <begin position="23"/>
        <end position="56"/>
    </location>
</feature>
<dbReference type="InterPro" id="IPR013783">
    <property type="entry name" value="Ig-like_fold"/>
</dbReference>
<dbReference type="EMBL" id="JAFFZE010000012">
    <property type="protein sequence ID" value="MCT2584313.1"/>
    <property type="molecule type" value="Genomic_DNA"/>
</dbReference>
<sequence>MFRPLVAATAAALTVLGLVAAPASASPEPASPRPIKTAPAAPTAPDEAAQEESAAAAQTLRWTGTDDINSYGEAPTTAVAGETTIVFENNESTGNTTYMTHTLTFDTSTPGYNHDVSLNITANPLDGNGGLHEATVTLTPGTYRYYCTVQGHSQMAGELVVTGDGGGEDTTPPTVTAEVTGSQDADGNYVGSATATLTAADDGSGVDTVEYQLDGGAWTAYTEPVVVNAVGDHTLLYRATDVAGNVSEEGTTSFSVVEGGGGEDTTPPAVSAEVTGEQDADGNYVGSATVTVTATDEGSGVELVEYEIDDTGFHPYTEPVVVTDPGDHAVQFRATDAAGNESETGSVPFRVVEGGGGEDTTPPAVSAEVTGEQDADGNYVNSAVVTLSATDDGSGVASVEYQLDGGEWTAYDAPLTVNAEGAHTVLYRATDVAGNVSEEGTSSFTVVRTDSTAPTVSATVVGEQDADGNYLGSAVVTVTAEDEGSGVDTVEYSLDGGEWTAYTEAVQVSGAGAHTFAYRATDVAGNVSEEGTESFTVVDDPNQDTVPPSVSAQVSGNQDADWNYVDTATVTLTALDVDSGVASVEYKLDDGAWTEYTEPLSVGVGEHTVWYRATDNAGNVSAELSGSFTVVEAVNDECPNSDTRATVFIGAENTYVANRQTANGCTVADAIAQDDWYRTHNAFVRHVKRTTRELVEAGVLTPRERDIIVRAAARSDIGGNTASRV</sequence>
<keyword evidence="4" id="KW-1185">Reference proteome</keyword>
<accession>A0ABT2J961</accession>
<dbReference type="InterPro" id="IPR058094">
    <property type="entry name" value="Ig-like_OmpL47-like"/>
</dbReference>
<dbReference type="SUPFAM" id="SSF49503">
    <property type="entry name" value="Cupredoxins"/>
    <property type="match status" value="1"/>
</dbReference>
<dbReference type="InterPro" id="IPR014756">
    <property type="entry name" value="Ig_E-set"/>
</dbReference>
<dbReference type="Proteomes" id="UP001156441">
    <property type="component" value="Unassembled WGS sequence"/>
</dbReference>
<feature type="chain" id="PRO_5045406185" description="Copper-binding protein" evidence="2">
    <location>
        <begin position="26"/>
        <end position="725"/>
    </location>
</feature>
<keyword evidence="2" id="KW-0732">Signal</keyword>
<feature type="compositionally biased region" description="Low complexity" evidence="1">
    <location>
        <begin position="38"/>
        <end position="56"/>
    </location>
</feature>
<dbReference type="RefSeq" id="WP_260191719.1">
    <property type="nucleotide sequence ID" value="NZ_JAFFZE010000012.1"/>
</dbReference>
<feature type="signal peptide" evidence="2">
    <location>
        <begin position="1"/>
        <end position="25"/>
    </location>
</feature>
<dbReference type="Gene3D" id="2.60.40.10">
    <property type="entry name" value="Immunoglobulins"/>
    <property type="match status" value="2"/>
</dbReference>
<protein>
    <recommendedName>
        <fullName evidence="5">Copper-binding protein</fullName>
    </recommendedName>
</protein>
<dbReference type="Gene3D" id="3.30.1920.20">
    <property type="match status" value="1"/>
</dbReference>
<name>A0ABT2J961_9PSEU</name>
<gene>
    <name evidence="3" type="ORF">JT362_14400</name>
</gene>
<evidence type="ECO:0008006" key="5">
    <source>
        <dbReference type="Google" id="ProtNLM"/>
    </source>
</evidence>
<evidence type="ECO:0000313" key="3">
    <source>
        <dbReference type="EMBL" id="MCT2584313.1"/>
    </source>
</evidence>
<organism evidence="3 4">
    <name type="scientific">Actinophytocola gossypii</name>
    <dbReference type="NCBI Taxonomy" id="2812003"/>
    <lineage>
        <taxon>Bacteria</taxon>
        <taxon>Bacillati</taxon>
        <taxon>Actinomycetota</taxon>
        <taxon>Actinomycetes</taxon>
        <taxon>Pseudonocardiales</taxon>
        <taxon>Pseudonocardiaceae</taxon>
    </lineage>
</organism>
<dbReference type="SUPFAM" id="SSF81296">
    <property type="entry name" value="E set domains"/>
    <property type="match status" value="2"/>
</dbReference>
<reference evidence="3 4" key="1">
    <citation type="submission" date="2021-02" db="EMBL/GenBank/DDBJ databases">
        <title>Actinophytocola xerophila sp. nov., isolated from soil of cotton cropping field.</title>
        <authorList>
            <person name="Huang R."/>
            <person name="Chen X."/>
            <person name="Ge X."/>
            <person name="Liu W."/>
        </authorList>
    </citation>
    <scope>NUCLEOTIDE SEQUENCE [LARGE SCALE GENOMIC DNA]</scope>
    <source>
        <strain evidence="3 4">S1-96</strain>
    </source>
</reference>
<proteinExistence type="predicted"/>
<evidence type="ECO:0000256" key="2">
    <source>
        <dbReference type="SAM" id="SignalP"/>
    </source>
</evidence>
<dbReference type="NCBIfam" id="NF047446">
    <property type="entry name" value="barrel_OmpL47"/>
    <property type="match status" value="5"/>
</dbReference>
<dbReference type="InterPro" id="IPR008972">
    <property type="entry name" value="Cupredoxin"/>
</dbReference>
<evidence type="ECO:0000313" key="4">
    <source>
        <dbReference type="Proteomes" id="UP001156441"/>
    </source>
</evidence>